<keyword evidence="1" id="KW-0723">Serine/threonine-protein kinase</keyword>
<keyword evidence="3" id="KW-0067">ATP-binding</keyword>
<sequence length="124" mass="12927">MQLVAQPSAARAGRQWVVRAIAAQGVSAEASDVIELLAGELLANAVLHGPAAGDIQIRMWRSGHLVSVAVSDRGVGQPVIRRPVLLTANGRGMVLVDTLSSAWGVDDHGPDGKTVWFTLDVGVA</sequence>
<dbReference type="Gene3D" id="3.30.565.10">
    <property type="entry name" value="Histidine kinase-like ATPase, C-terminal domain"/>
    <property type="match status" value="1"/>
</dbReference>
<dbReference type="GO" id="GO:0005524">
    <property type="term" value="F:ATP binding"/>
    <property type="evidence" value="ECO:0007669"/>
    <property type="project" value="UniProtKB-KW"/>
</dbReference>
<protein>
    <submittedName>
        <fullName evidence="3">ATP-binding protein</fullName>
    </submittedName>
</protein>
<proteinExistence type="predicted"/>
<keyword evidence="4" id="KW-1185">Reference proteome</keyword>
<dbReference type="InterPro" id="IPR036890">
    <property type="entry name" value="HATPase_C_sf"/>
</dbReference>
<dbReference type="InterPro" id="IPR003594">
    <property type="entry name" value="HATPase_dom"/>
</dbReference>
<evidence type="ECO:0000313" key="4">
    <source>
        <dbReference type="Proteomes" id="UP000293764"/>
    </source>
</evidence>
<feature type="domain" description="Histidine kinase/HSP90-like ATPase" evidence="2">
    <location>
        <begin position="4"/>
        <end position="118"/>
    </location>
</feature>
<dbReference type="CDD" id="cd16936">
    <property type="entry name" value="HATPase_RsbW-like"/>
    <property type="match status" value="1"/>
</dbReference>
<dbReference type="SUPFAM" id="SSF55874">
    <property type="entry name" value="ATPase domain of HSP90 chaperone/DNA topoisomerase II/histidine kinase"/>
    <property type="match status" value="1"/>
</dbReference>
<dbReference type="PANTHER" id="PTHR35526">
    <property type="entry name" value="ANTI-SIGMA-F FACTOR RSBW-RELATED"/>
    <property type="match status" value="1"/>
</dbReference>
<evidence type="ECO:0000256" key="1">
    <source>
        <dbReference type="ARBA" id="ARBA00022527"/>
    </source>
</evidence>
<comment type="caution">
    <text evidence="3">The sequence shown here is derived from an EMBL/GenBank/DDBJ whole genome shotgun (WGS) entry which is preliminary data.</text>
</comment>
<reference evidence="3 4" key="1">
    <citation type="submission" date="2019-01" db="EMBL/GenBank/DDBJ databases">
        <title>Novel species of Cellulomonas.</title>
        <authorList>
            <person name="Liu Q."/>
            <person name="Xin Y.-H."/>
        </authorList>
    </citation>
    <scope>NUCLEOTIDE SEQUENCE [LARGE SCALE GENOMIC DNA]</scope>
    <source>
        <strain evidence="3 4">HLT2-17</strain>
    </source>
</reference>
<dbReference type="InterPro" id="IPR050267">
    <property type="entry name" value="Anti-sigma-factor_SerPK"/>
</dbReference>
<dbReference type="Pfam" id="PF13581">
    <property type="entry name" value="HATPase_c_2"/>
    <property type="match status" value="1"/>
</dbReference>
<dbReference type="GO" id="GO:0004674">
    <property type="term" value="F:protein serine/threonine kinase activity"/>
    <property type="evidence" value="ECO:0007669"/>
    <property type="project" value="UniProtKB-KW"/>
</dbReference>
<dbReference type="Proteomes" id="UP000293764">
    <property type="component" value="Unassembled WGS sequence"/>
</dbReference>
<evidence type="ECO:0000313" key="3">
    <source>
        <dbReference type="EMBL" id="RYV52402.1"/>
    </source>
</evidence>
<dbReference type="AlphaFoldDB" id="A0A4Q5N2J4"/>
<gene>
    <name evidence="3" type="ORF">EUA98_03755</name>
</gene>
<keyword evidence="1" id="KW-0808">Transferase</keyword>
<dbReference type="PANTHER" id="PTHR35526:SF3">
    <property type="entry name" value="ANTI-SIGMA-F FACTOR RSBW"/>
    <property type="match status" value="1"/>
</dbReference>
<dbReference type="EMBL" id="SDWW01000006">
    <property type="protein sequence ID" value="RYV52402.1"/>
    <property type="molecule type" value="Genomic_DNA"/>
</dbReference>
<keyword evidence="3" id="KW-0547">Nucleotide-binding</keyword>
<evidence type="ECO:0000259" key="2">
    <source>
        <dbReference type="Pfam" id="PF13581"/>
    </source>
</evidence>
<organism evidence="3 4">
    <name type="scientific">Pengzhenrongella frigida</name>
    <dbReference type="NCBI Taxonomy" id="1259133"/>
    <lineage>
        <taxon>Bacteria</taxon>
        <taxon>Bacillati</taxon>
        <taxon>Actinomycetota</taxon>
        <taxon>Actinomycetes</taxon>
        <taxon>Micrococcales</taxon>
        <taxon>Pengzhenrongella</taxon>
    </lineage>
</organism>
<name>A0A4Q5N2J4_9MICO</name>
<keyword evidence="1" id="KW-0418">Kinase</keyword>
<accession>A0A4Q5N2J4</accession>
<dbReference type="OrthoDB" id="4251531at2"/>